<evidence type="ECO:0000256" key="17">
    <source>
        <dbReference type="ARBA" id="ARBA00049551"/>
    </source>
</evidence>
<keyword evidence="7 18" id="KW-0679">Respiratory chain</keyword>
<comment type="function">
    <text evidence="1">Core subunit of the mitochondrial membrane respiratory chain NADH dehydrogenase (Complex I) that is believed to belong to the minimal assembly required for catalysis. Complex I functions in the transfer of electrons from NADH to the respiratory chain. The immediate electron acceptor for the enzyme is believed to be ubiquinone.</text>
</comment>
<dbReference type="Pfam" id="PF00361">
    <property type="entry name" value="Proton_antipo_M"/>
    <property type="match status" value="1"/>
</dbReference>
<dbReference type="PRINTS" id="PR01436">
    <property type="entry name" value="NADHDHGNASE2"/>
</dbReference>
<evidence type="ECO:0000256" key="5">
    <source>
        <dbReference type="ARBA" id="ARBA00021008"/>
    </source>
</evidence>
<dbReference type="InterPro" id="IPR050175">
    <property type="entry name" value="Complex_I_Subunit_2"/>
</dbReference>
<dbReference type="EMBL" id="LC588400">
    <property type="protein sequence ID" value="BCL84753.1"/>
    <property type="molecule type" value="Genomic_DNA"/>
</dbReference>
<dbReference type="GO" id="GO:0006120">
    <property type="term" value="P:mitochondrial electron transport, NADH to ubiquinone"/>
    <property type="evidence" value="ECO:0007669"/>
    <property type="project" value="InterPro"/>
</dbReference>
<accession>A0A7I8F3W2</accession>
<comment type="subcellular location">
    <subcellularLocation>
        <location evidence="2 18">Mitochondrion inner membrane</location>
        <topology evidence="2 18">Multi-pass membrane protein</topology>
    </subcellularLocation>
</comment>
<comment type="function">
    <text evidence="18">Core subunit of the mitochondrial membrane respiratory chain NADH dehydrogenase (Complex I) which catalyzes electron transfer from NADH through the respiratory chain, using ubiquinone as an electron acceptor. Essential for the catalytic activity and assembly of complex I.</text>
</comment>
<comment type="catalytic activity">
    <reaction evidence="17 18">
        <text>a ubiquinone + NADH + 5 H(+)(in) = a ubiquinol + NAD(+) + 4 H(+)(out)</text>
        <dbReference type="Rhea" id="RHEA:29091"/>
        <dbReference type="Rhea" id="RHEA-COMP:9565"/>
        <dbReference type="Rhea" id="RHEA-COMP:9566"/>
        <dbReference type="ChEBI" id="CHEBI:15378"/>
        <dbReference type="ChEBI" id="CHEBI:16389"/>
        <dbReference type="ChEBI" id="CHEBI:17976"/>
        <dbReference type="ChEBI" id="CHEBI:57540"/>
        <dbReference type="ChEBI" id="CHEBI:57945"/>
        <dbReference type="EC" id="7.1.1.2"/>
    </reaction>
</comment>
<protein>
    <recommendedName>
        <fullName evidence="5 18">NADH-ubiquinone oxidoreductase chain 2</fullName>
        <ecNumber evidence="4 18">7.1.1.2</ecNumber>
    </recommendedName>
</protein>
<evidence type="ECO:0000256" key="14">
    <source>
        <dbReference type="ARBA" id="ARBA00023075"/>
    </source>
</evidence>
<comment type="similarity">
    <text evidence="3 18">Belongs to the complex I subunit 2 family.</text>
</comment>
<name>A0A7I8F3W2_9CRUS</name>
<dbReference type="GO" id="GO:0005743">
    <property type="term" value="C:mitochondrial inner membrane"/>
    <property type="evidence" value="ECO:0007669"/>
    <property type="project" value="UniProtKB-SubCell"/>
</dbReference>
<keyword evidence="15 18" id="KW-0496">Mitochondrion</keyword>
<feature type="transmembrane region" description="Helical" evidence="18">
    <location>
        <begin position="260"/>
        <end position="281"/>
    </location>
</feature>
<evidence type="ECO:0000313" key="20">
    <source>
        <dbReference type="EMBL" id="BCL84753.1"/>
    </source>
</evidence>
<gene>
    <name evidence="20" type="primary">NAD2</name>
</gene>
<evidence type="ECO:0000256" key="3">
    <source>
        <dbReference type="ARBA" id="ARBA00007012"/>
    </source>
</evidence>
<keyword evidence="6" id="KW-0813">Transport</keyword>
<keyword evidence="13 18" id="KW-0520">NAD</keyword>
<evidence type="ECO:0000256" key="13">
    <source>
        <dbReference type="ARBA" id="ARBA00023027"/>
    </source>
</evidence>
<dbReference type="AlphaFoldDB" id="A0A7I8F3W2"/>
<evidence type="ECO:0000256" key="8">
    <source>
        <dbReference type="ARBA" id="ARBA00022692"/>
    </source>
</evidence>
<dbReference type="GO" id="GO:0008137">
    <property type="term" value="F:NADH dehydrogenase (ubiquinone) activity"/>
    <property type="evidence" value="ECO:0007669"/>
    <property type="project" value="UniProtKB-EC"/>
</dbReference>
<keyword evidence="16 18" id="KW-0472">Membrane</keyword>
<dbReference type="InterPro" id="IPR001750">
    <property type="entry name" value="ND/Mrp_TM"/>
</dbReference>
<feature type="transmembrane region" description="Helical" evidence="18">
    <location>
        <begin position="232"/>
        <end position="254"/>
    </location>
</feature>
<evidence type="ECO:0000256" key="11">
    <source>
        <dbReference type="ARBA" id="ARBA00022982"/>
    </source>
</evidence>
<sequence>MFLIPPQIIFLLPLFLGTFIVISSNSWFSLWLGLELNVISFIPMLFYSSSLTSAESAISYFLIQAFSSLILVSYIFISNIYSLWSINTNFIMTMTMMLKMGAAPFHSWVILMTKSLPWPLMILLLSWQKINPLYIVSITSSKIEFFVVINAVIGAMSGLTHLSLRKLMIFSSLVHSSWIFLSMKVSLNSWILYFAGYCINSIIPMTFFYLWNINFVKDIFNFKSLNINSSSLCFSIMNLAGLPPFSGFYLKWMILMQTAFFSPLISLMVVMSSLTSLWFYLRIMYSAFTLSSMSANKPLMKTSYSLVIPMLVMGPLFISIS</sequence>
<keyword evidence="14 18" id="KW-0830">Ubiquinone</keyword>
<dbReference type="InterPro" id="IPR003917">
    <property type="entry name" value="NADH_UbQ_OxRdtase_chain2"/>
</dbReference>
<evidence type="ECO:0000256" key="7">
    <source>
        <dbReference type="ARBA" id="ARBA00022660"/>
    </source>
</evidence>
<geneLocation type="mitochondrion" evidence="20"/>
<keyword evidence="8 18" id="KW-0812">Transmembrane</keyword>
<feature type="transmembrane region" description="Helical" evidence="18">
    <location>
        <begin position="30"/>
        <end position="49"/>
    </location>
</feature>
<keyword evidence="11 18" id="KW-0249">Electron transport</keyword>
<keyword evidence="9 18" id="KW-0999">Mitochondrion inner membrane</keyword>
<organism evidence="20">
    <name type="scientific">Argulus japonicus</name>
    <dbReference type="NCBI Taxonomy" id="873553"/>
    <lineage>
        <taxon>Eukaryota</taxon>
        <taxon>Metazoa</taxon>
        <taxon>Ecdysozoa</taxon>
        <taxon>Arthropoda</taxon>
        <taxon>Crustacea</taxon>
        <taxon>Oligostraca</taxon>
        <taxon>Ichthyostraca</taxon>
        <taxon>Branchiura</taxon>
        <taxon>Arguloida</taxon>
        <taxon>Argulidae</taxon>
        <taxon>Argulus</taxon>
    </lineage>
</organism>
<feature type="domain" description="NADH:quinone oxidoreductase/Mrp antiporter transmembrane" evidence="19">
    <location>
        <begin position="24"/>
        <end position="273"/>
    </location>
</feature>
<dbReference type="PANTHER" id="PTHR46552">
    <property type="entry name" value="NADH-UBIQUINONE OXIDOREDUCTASE CHAIN 2"/>
    <property type="match status" value="1"/>
</dbReference>
<evidence type="ECO:0000259" key="19">
    <source>
        <dbReference type="Pfam" id="PF00361"/>
    </source>
</evidence>
<feature type="transmembrane region" description="Helical" evidence="18">
    <location>
        <begin position="302"/>
        <end position="320"/>
    </location>
</feature>
<evidence type="ECO:0000256" key="9">
    <source>
        <dbReference type="ARBA" id="ARBA00022792"/>
    </source>
</evidence>
<dbReference type="EC" id="7.1.1.2" evidence="4 18"/>
<evidence type="ECO:0000256" key="15">
    <source>
        <dbReference type="ARBA" id="ARBA00023128"/>
    </source>
</evidence>
<keyword evidence="10 18" id="KW-1278">Translocase</keyword>
<feature type="transmembrane region" description="Helical" evidence="18">
    <location>
        <begin position="61"/>
        <end position="84"/>
    </location>
</feature>
<keyword evidence="12 18" id="KW-1133">Transmembrane helix</keyword>
<reference evidence="20" key="1">
    <citation type="submission" date="2020-10" db="EMBL/GenBank/DDBJ databases">
        <title>Molecular characterization of the Japanese fish louse Argulus japonicus.</title>
        <authorList>
            <person name="Kawato S."/>
            <person name="Nozaki R."/>
            <person name="Hirono I."/>
            <person name="Kondo H."/>
        </authorList>
    </citation>
    <scope>NUCLEOTIDE SEQUENCE</scope>
    <source>
        <strain evidence="20">Shizuoka-2019</strain>
    </source>
</reference>
<evidence type="ECO:0000256" key="10">
    <source>
        <dbReference type="ARBA" id="ARBA00022967"/>
    </source>
</evidence>
<evidence type="ECO:0000256" key="6">
    <source>
        <dbReference type="ARBA" id="ARBA00022448"/>
    </source>
</evidence>
<evidence type="ECO:0000256" key="18">
    <source>
        <dbReference type="RuleBase" id="RU003403"/>
    </source>
</evidence>
<evidence type="ECO:0000256" key="4">
    <source>
        <dbReference type="ARBA" id="ARBA00012944"/>
    </source>
</evidence>
<feature type="transmembrane region" description="Helical" evidence="18">
    <location>
        <begin position="191"/>
        <end position="211"/>
    </location>
</feature>
<evidence type="ECO:0000256" key="1">
    <source>
        <dbReference type="ARBA" id="ARBA00003257"/>
    </source>
</evidence>
<feature type="transmembrane region" description="Helical" evidence="18">
    <location>
        <begin position="105"/>
        <end position="127"/>
    </location>
</feature>
<evidence type="ECO:0000256" key="2">
    <source>
        <dbReference type="ARBA" id="ARBA00004448"/>
    </source>
</evidence>
<evidence type="ECO:0000256" key="12">
    <source>
        <dbReference type="ARBA" id="ARBA00022989"/>
    </source>
</evidence>
<evidence type="ECO:0000256" key="16">
    <source>
        <dbReference type="ARBA" id="ARBA00023136"/>
    </source>
</evidence>
<proteinExistence type="inferred from homology"/>
<dbReference type="PANTHER" id="PTHR46552:SF1">
    <property type="entry name" value="NADH-UBIQUINONE OXIDOREDUCTASE CHAIN 2"/>
    <property type="match status" value="1"/>
</dbReference>
<feature type="transmembrane region" description="Helical" evidence="18">
    <location>
        <begin position="6"/>
        <end position="23"/>
    </location>
</feature>